<reference evidence="1" key="1">
    <citation type="submission" date="2020-01" db="EMBL/GenBank/DDBJ databases">
        <authorList>
            <person name="Meier V. D."/>
            <person name="Meier V D."/>
        </authorList>
    </citation>
    <scope>NUCLEOTIDE SEQUENCE</scope>
    <source>
        <strain evidence="1">HLG_WM_MAG_01</strain>
    </source>
</reference>
<organism evidence="1">
    <name type="scientific">uncultured Sulfurovum sp</name>
    <dbReference type="NCBI Taxonomy" id="269237"/>
    <lineage>
        <taxon>Bacteria</taxon>
        <taxon>Pseudomonadati</taxon>
        <taxon>Campylobacterota</taxon>
        <taxon>Epsilonproteobacteria</taxon>
        <taxon>Campylobacterales</taxon>
        <taxon>Sulfurovaceae</taxon>
        <taxon>Sulfurovum</taxon>
        <taxon>environmental samples</taxon>
    </lineage>
</organism>
<name>A0A6S6ST83_9BACT</name>
<protein>
    <submittedName>
        <fullName evidence="1">Uncharacterized protein</fullName>
    </submittedName>
</protein>
<accession>A0A6S6ST83</accession>
<sequence length="160" mass="18137">MNTTSSISPEIYRCVKHCNNCPFLDNGKSMSLNEGRVDNIKLTLLESDYNSFNCHKTVYNLDKDMKPTDNQKEKMCFGAYQFLKEQGKSNIQMRLAYSQNEDEVHTLCISDSISTFDGEGCDGYEFHFKDDTIEDISLSCNGCSGLAFILTETSHKSYSL</sequence>
<proteinExistence type="predicted"/>
<gene>
    <name evidence="1" type="ORF">HELGO_WM3346</name>
</gene>
<dbReference type="AlphaFoldDB" id="A0A6S6ST83"/>
<evidence type="ECO:0000313" key="1">
    <source>
        <dbReference type="EMBL" id="CAA6807855.1"/>
    </source>
</evidence>
<dbReference type="EMBL" id="CACVAS010000047">
    <property type="protein sequence ID" value="CAA6807855.1"/>
    <property type="molecule type" value="Genomic_DNA"/>
</dbReference>